<dbReference type="InterPro" id="IPR002126">
    <property type="entry name" value="Cadherin-like_dom"/>
</dbReference>
<proteinExistence type="predicted"/>
<dbReference type="GO" id="GO:0016020">
    <property type="term" value="C:membrane"/>
    <property type="evidence" value="ECO:0007669"/>
    <property type="project" value="InterPro"/>
</dbReference>
<keyword evidence="2" id="KW-0677">Repeat</keyword>
<evidence type="ECO:0000256" key="2">
    <source>
        <dbReference type="ARBA" id="ARBA00022737"/>
    </source>
</evidence>
<feature type="compositionally biased region" description="Polar residues" evidence="6">
    <location>
        <begin position="2785"/>
        <end position="2795"/>
    </location>
</feature>
<evidence type="ECO:0000256" key="5">
    <source>
        <dbReference type="PROSITE-ProRule" id="PRU00076"/>
    </source>
</evidence>
<reference evidence="10 11" key="1">
    <citation type="submission" date="2015-12" db="EMBL/GenBank/DDBJ databases">
        <title>Draft genome of the nematode, Onchocerca flexuosa.</title>
        <authorList>
            <person name="Mitreva M."/>
        </authorList>
    </citation>
    <scope>NUCLEOTIDE SEQUENCE [LARGE SCALE GENOMIC DNA]</scope>
    <source>
        <strain evidence="10">Red Deer</strain>
    </source>
</reference>
<dbReference type="CDD" id="cd00055">
    <property type="entry name" value="EGF_Lam"/>
    <property type="match status" value="1"/>
</dbReference>
<dbReference type="PROSITE" id="PS50268">
    <property type="entry name" value="CADHERIN_2"/>
    <property type="match status" value="1"/>
</dbReference>
<dbReference type="InterPro" id="IPR000742">
    <property type="entry name" value="EGF"/>
</dbReference>
<dbReference type="PROSITE" id="PS00022">
    <property type="entry name" value="EGF_1"/>
    <property type="match status" value="4"/>
</dbReference>
<protein>
    <recommendedName>
        <fullName evidence="12">EGF-like domain protein</fullName>
    </recommendedName>
</protein>
<keyword evidence="1 5" id="KW-0245">EGF-like domain</keyword>
<keyword evidence="7" id="KW-0732">Signal</keyword>
<evidence type="ECO:0000256" key="4">
    <source>
        <dbReference type="PROSITE-ProRule" id="PRU00043"/>
    </source>
</evidence>
<dbReference type="InterPro" id="IPR051216">
    <property type="entry name" value="Teneurin"/>
</dbReference>
<feature type="domain" description="Cadherin" evidence="9">
    <location>
        <begin position="2336"/>
        <end position="2432"/>
    </location>
</feature>
<sequence length="2889" mass="323123">MQIIWSILISGLLIAKPIQCKAIVRVETGRQLIHVKGREPFLGNYIQLIFSKLRCITSLIVDSITPLTGAEEIELIYKICQNDTVWYLTHYSNSGGSFTLRSPTYATVFAVITHKPISIVEVHARPCGHVNLERTNMTEIYKKCMSVDGRISHKRRKHHSQRFLILEEGTRTKRSINLEQILEFTAENSPYFISKNITIFAEQILKIHAGTVMTFSQNTGIIACGVLHLLGHRDKPILLKSPSRAPWLGIVLNQGGIIHANHCILENAMVGLNVSSSNISIKNMRIIQPISTGVLIATVYNGTFDMGESVILQSRRNGIRIQERQMQGVLLLRNILIMDCAEAGIDFLGPAGNIILQSIVLENSGSFGILIAQREGNELDSIVLSNLTVRKQKQGSGGILLSLKSYYSLHLNTSNFVSNILPSVIIFSKCPLNGKEPKVPKILVERNRFLKNDDLVMRISLEGCEDARIRRNIFIRNNKAGQKGALAIHISPKPGRAIDVAQNVFMENKGKWSLFASATDMNPFNGTIHNNNFDGNQNYRNSLIVTSPQFHVSDNEFEQFDLDNKHTYKETSNAAGDFWNNDDVLTAINNILDRKWDRTQVNSINRKRAAENCLALSNCSYNGRCIGLNDCQCDAGYTGLDCSQISCLELRNCSMNGYCIAPNACKCFDGWQRLDCSEPTCDSVNNCTGHGTCVSLNECYCEPMFGGVDCSKQITNCSNTSCNNHGLCIDNECVCETGWIGPFCSRPLCDQLNNCSGFGTCVRPQLCECFHGFAGEDCSICESPTCDPCDAKCIHGRCNPDTRTCTCRSGWIGQYCDICAIEKCDIMSVVLYVLPTAAGIHQKDENILVYGNDLPFVPSKRYTCLYGSTASDGFYLSSSLVRCTIPKLALPGRYLFNIIPYGSDKAVPFLDKRLIHFTLYNECNQIDCKGYCVGAICVCPADRDGIFCEQKKIRPKLDREVLKNEKLIQAVEDEPYTVKMPIQQENTIFNIETDANGMIIYPNGMVFWAQPIGRVHPYTVNVTSTSITGECVISWNLTIKPMYIPVITKVESADDSNMKVIKGIVNHNTNNTKLIGKVPVRMLVYQNDKLVENVTTISTADGHFEFEHYPFDETISTSVIVMHPGAAKSDAITSNKVTWTEHTFDIEYTSKIRMKPGEQIDENYQIKNNGRKVLVNCHLELITPRDKIQIVKYEKIVKDIAIGESKPMKVTFAADKTLDNTTIVLKFKCIDTPKKLIRQQVEVDRKKSMFASYPSEILISNAPQIPPKIITIDIVNKEGYRFDAVPRISIRPDHSPLFLVSTMPPLQNITEFNNPESTLTLFLSHRPVIEAVNWTTGGDLILFDENKQLLTVEYRNYAASDLFDFQITVVDEVSALDPTHIVNDAEIILRNDILGYNDKKQTKPNGLVVFFSIIEGTYQLAVKSPTHVSVTMIVKPSFINSSLVVFAPINSPHSPIVEDGRLSLEEIDMKQKVQFPKLYFTPSTIMVPLNGTEEVKLLIISDSDGPSNNVAVLPSVEIHDEYLPFSLATADLTNGIGRGDGYYIKSKLSRISNQTGRSTTCTVFALQIPYIYTVPTSISNYVRNVMILADDRNEQNDKVHLCEVGLQSASKEASIWTKTTIYCNCAMKAKERCRKQYVSAAICGTVWKHIPDDTVSLQTTAMFILMMAECHASGVDFHKIGQFLACASSLDTHCPASQQRHFIKSKSSEENQQRIEFFDQLALVSEQADDILQKYFPVLKVLASQTVDVIALYCEFFERLNILLPFKYFEEINNRQWFDKFFESISDSSESGPVISESEFGKLKDEKGGVNLVHRWNATVIEWSITPSLFSEANFSGMKFTDARELIIHSDRLKTLTRQYSDDNPFALLHNYMGRLLSGSSENKSGSQQALKFENTDEDICAYAYSLITPERPYENSEFQITLRVINKKKEPLEFVKVKLEMIQSRDDTALPPMQFRIGPVMLDGIGSIDRASKLLPNASFVAKWSLKPVKNMRLIREVEYQAILIVKFVRGGLRNIQRIATQTVIFCPRPSLKIYYFISNLMRSQNAKSMNTSLPMLNVIIALMNTGYSHLKNVKAEEIRISVLSEDNVKKFIPYQISGIITSSGVEDRVLSDLRFSIANIESGKTVNAVYSISTDFEQRGVIRDFKVTTSVNGELIELEDTQTFIIHQFISPTKFLVSLQTNPALLFYYDMQKSVLRTISPLIFINVNEKSGTSDGKPFRQQIASFQLNESQQQPTSFYAQIPYPDDLEHDFDVLRVNQIGKNGVLKLVDPRYVWNSNTDKKFVHFIDDNPSVKSESIEYEIIYGNAEIFLRPRFEFFAYNIPLVTANWPHVGDDVAHIMATSASQSAIRYELYSNSSKMDDYFTINPETGVISLKKEMLPAEIENSYCLTVRATDGHGRSETTAVTIGIDGFVKECHKIDNFTGLQPLIYIPPQSRLTNPAIKTNIINNGATHTSKISKLYSLSQVTASSFSSSSSSIIIDEAETSISDEYPVTPLVIMKHGYTKLIATQSISNLTFGSSSLLQSSPTAVSESSSKAGSEPSLSNGSDLSIVSSTSSTDDTAENDLDASKSVNFPTDTWYKTRKIESTKEGTVSSRGEIYGESDRTNERGITWGDSYSSGNGYEGTFDERKSKLWQSTSRRSIVSSTNTIDLYSTMGQFSISSESGISTVSSTYINDNTDNSFETTDESNISLLTEKNVSNAGSKEVPQLYLLFSTKAPTEKATLIHTTVPPSHQHIASIYNFSTANTIYFYSSSSNLEAESPSSEYDAKSVITDANDGPKNDQSQKSSLQRSTYYSLTSSTPQITEFSGASNAEVSNIQIATKIPVTISFDETSVDYQDKENISEMACRMRDKQPIWSLICDLSETSKIQKLLKIRSKSDFQEKN</sequence>
<feature type="domain" description="EGF-like" evidence="8">
    <location>
        <begin position="609"/>
        <end position="643"/>
    </location>
</feature>
<dbReference type="CDD" id="cd00054">
    <property type="entry name" value="EGF_CA"/>
    <property type="match status" value="1"/>
</dbReference>
<organism evidence="10 11">
    <name type="scientific">Onchocerca flexuosa</name>
    <dbReference type="NCBI Taxonomy" id="387005"/>
    <lineage>
        <taxon>Eukaryota</taxon>
        <taxon>Metazoa</taxon>
        <taxon>Ecdysozoa</taxon>
        <taxon>Nematoda</taxon>
        <taxon>Chromadorea</taxon>
        <taxon>Rhabditida</taxon>
        <taxon>Spirurina</taxon>
        <taxon>Spiruromorpha</taxon>
        <taxon>Filarioidea</taxon>
        <taxon>Onchocercidae</taxon>
        <taxon>Onchocerca</taxon>
    </lineage>
</organism>
<keyword evidence="3 5" id="KW-1015">Disulfide bond</keyword>
<evidence type="ECO:0000313" key="10">
    <source>
        <dbReference type="EMBL" id="OZC09709.1"/>
    </source>
</evidence>
<feature type="disulfide bond" evidence="5">
    <location>
        <begin position="633"/>
        <end position="642"/>
    </location>
</feature>
<evidence type="ECO:0000256" key="7">
    <source>
        <dbReference type="SAM" id="SignalP"/>
    </source>
</evidence>
<dbReference type="InterPro" id="IPR011050">
    <property type="entry name" value="Pectin_lyase_fold/virulence"/>
</dbReference>
<feature type="domain" description="EGF-like" evidence="8">
    <location>
        <begin position="745"/>
        <end position="779"/>
    </location>
</feature>
<dbReference type="Proteomes" id="UP000242913">
    <property type="component" value="Unassembled WGS sequence"/>
</dbReference>
<dbReference type="CDD" id="cd11304">
    <property type="entry name" value="Cadherin_repeat"/>
    <property type="match status" value="1"/>
</dbReference>
<evidence type="ECO:0000313" key="11">
    <source>
        <dbReference type="Proteomes" id="UP000242913"/>
    </source>
</evidence>
<dbReference type="PANTHER" id="PTHR11219:SF69">
    <property type="entry name" value="TENEURIN-A"/>
    <property type="match status" value="1"/>
</dbReference>
<comment type="caution">
    <text evidence="5">Lacks conserved residue(s) required for the propagation of feature annotation.</text>
</comment>
<feature type="region of interest" description="Disordered" evidence="6">
    <location>
        <begin position="2775"/>
        <end position="2795"/>
    </location>
</feature>
<keyword evidence="4" id="KW-0106">Calcium</keyword>
<dbReference type="Gene3D" id="2.10.25.10">
    <property type="entry name" value="Laminin"/>
    <property type="match status" value="3"/>
</dbReference>
<evidence type="ECO:0008006" key="12">
    <source>
        <dbReference type="Google" id="ProtNLM"/>
    </source>
</evidence>
<feature type="signal peptide" evidence="7">
    <location>
        <begin position="1"/>
        <end position="15"/>
    </location>
</feature>
<dbReference type="PROSITE" id="PS01186">
    <property type="entry name" value="EGF_2"/>
    <property type="match status" value="1"/>
</dbReference>
<feature type="chain" id="PRO_5013076623" description="EGF-like domain protein" evidence="7">
    <location>
        <begin position="16"/>
        <end position="2889"/>
    </location>
</feature>
<evidence type="ECO:0000256" key="1">
    <source>
        <dbReference type="ARBA" id="ARBA00022536"/>
    </source>
</evidence>
<feature type="disulfide bond" evidence="5">
    <location>
        <begin position="701"/>
        <end position="710"/>
    </location>
</feature>
<accession>A0A238BWM9</accession>
<feature type="compositionally biased region" description="Low complexity" evidence="6">
    <location>
        <begin position="2534"/>
        <end position="2562"/>
    </location>
</feature>
<dbReference type="OrthoDB" id="5790562at2759"/>
<evidence type="ECO:0000256" key="6">
    <source>
        <dbReference type="SAM" id="MobiDB-lite"/>
    </source>
</evidence>
<dbReference type="SUPFAM" id="SSF51126">
    <property type="entry name" value="Pectin lyase-like"/>
    <property type="match status" value="2"/>
</dbReference>
<dbReference type="GO" id="GO:0005509">
    <property type="term" value="F:calcium ion binding"/>
    <property type="evidence" value="ECO:0007669"/>
    <property type="project" value="UniProtKB-UniRule"/>
</dbReference>
<dbReference type="EMBL" id="KZ269991">
    <property type="protein sequence ID" value="OZC09709.1"/>
    <property type="molecule type" value="Genomic_DNA"/>
</dbReference>
<gene>
    <name evidence="10" type="ORF">X798_03111</name>
</gene>
<dbReference type="PROSITE" id="PS50026">
    <property type="entry name" value="EGF_3"/>
    <property type="match status" value="3"/>
</dbReference>
<keyword evidence="11" id="KW-1185">Reference proteome</keyword>
<dbReference type="InterPro" id="IPR002049">
    <property type="entry name" value="LE_dom"/>
</dbReference>
<evidence type="ECO:0000256" key="3">
    <source>
        <dbReference type="ARBA" id="ARBA00023157"/>
    </source>
</evidence>
<dbReference type="GO" id="GO:0007156">
    <property type="term" value="P:homophilic cell adhesion via plasma membrane adhesion molecules"/>
    <property type="evidence" value="ECO:0007669"/>
    <property type="project" value="InterPro"/>
</dbReference>
<feature type="region of interest" description="Disordered" evidence="6">
    <location>
        <begin position="2533"/>
        <end position="2572"/>
    </location>
</feature>
<feature type="disulfide bond" evidence="5">
    <location>
        <begin position="769"/>
        <end position="778"/>
    </location>
</feature>
<dbReference type="Pfam" id="PF25024">
    <property type="entry name" value="EGF_TEN"/>
    <property type="match status" value="1"/>
</dbReference>
<dbReference type="Gene3D" id="2.60.40.60">
    <property type="entry name" value="Cadherins"/>
    <property type="match status" value="1"/>
</dbReference>
<dbReference type="InterPro" id="IPR015919">
    <property type="entry name" value="Cadherin-like_sf"/>
</dbReference>
<dbReference type="GO" id="GO:0008045">
    <property type="term" value="P:motor neuron axon guidance"/>
    <property type="evidence" value="ECO:0007669"/>
    <property type="project" value="TreeGrafter"/>
</dbReference>
<dbReference type="SMART" id="SM00181">
    <property type="entry name" value="EGF"/>
    <property type="match status" value="7"/>
</dbReference>
<dbReference type="PANTHER" id="PTHR11219">
    <property type="entry name" value="TENEURIN AND N-ACETYLGLUCOSAMINE-1-PHOSPHODIESTER ALPHA-N-ACETYLGLUCOSAMINIDASE"/>
    <property type="match status" value="1"/>
</dbReference>
<name>A0A238BWM9_9BILA</name>
<dbReference type="SUPFAM" id="SSF49313">
    <property type="entry name" value="Cadherin-like"/>
    <property type="match status" value="1"/>
</dbReference>
<evidence type="ECO:0000259" key="9">
    <source>
        <dbReference type="PROSITE" id="PS50268"/>
    </source>
</evidence>
<dbReference type="Pfam" id="PF00028">
    <property type="entry name" value="Cadherin"/>
    <property type="match status" value="1"/>
</dbReference>
<feature type="domain" description="EGF-like" evidence="8">
    <location>
        <begin position="677"/>
        <end position="711"/>
    </location>
</feature>
<evidence type="ECO:0000259" key="8">
    <source>
        <dbReference type="PROSITE" id="PS50026"/>
    </source>
</evidence>